<keyword evidence="6 9" id="KW-0175">Coiled coil</keyword>
<evidence type="ECO:0000256" key="2">
    <source>
        <dbReference type="ARBA" id="ARBA00011832"/>
    </source>
</evidence>
<dbReference type="PANTHER" id="PTHR14594:SF1">
    <property type="entry name" value="CENTROSOMAL PROTEIN OF 70 KDA"/>
    <property type="match status" value="1"/>
</dbReference>
<evidence type="ECO:0000256" key="3">
    <source>
        <dbReference type="ARBA" id="ARBA00018408"/>
    </source>
</evidence>
<keyword evidence="5" id="KW-0802">TPR repeat</keyword>
<proteinExistence type="predicted"/>
<dbReference type="PANTHER" id="PTHR14594">
    <property type="entry name" value="CENTROSOMAL PROTEIN OF 70 KDA"/>
    <property type="match status" value="1"/>
</dbReference>
<dbReference type="InterPro" id="IPR037692">
    <property type="entry name" value="CEP70"/>
</dbReference>
<organism evidence="10 11">
    <name type="scientific">Leptobrachium leishanense</name>
    <name type="common">Leishan spiny toad</name>
    <dbReference type="NCBI Taxonomy" id="445787"/>
    <lineage>
        <taxon>Eukaryota</taxon>
        <taxon>Metazoa</taxon>
        <taxon>Chordata</taxon>
        <taxon>Craniata</taxon>
        <taxon>Vertebrata</taxon>
        <taxon>Euteleostomi</taxon>
        <taxon>Amphibia</taxon>
        <taxon>Batrachia</taxon>
        <taxon>Anura</taxon>
        <taxon>Pelobatoidea</taxon>
        <taxon>Megophryidae</taxon>
        <taxon>Leptobrachium</taxon>
    </lineage>
</organism>
<dbReference type="AlphaFoldDB" id="A0A8C5WCU2"/>
<evidence type="ECO:0000256" key="4">
    <source>
        <dbReference type="ARBA" id="ARBA00022490"/>
    </source>
</evidence>
<keyword evidence="11" id="KW-1185">Reference proteome</keyword>
<protein>
    <recommendedName>
        <fullName evidence="3">Centrosomal protein of 70 kDa</fullName>
    </recommendedName>
</protein>
<comment type="subcellular location">
    <subcellularLocation>
        <location evidence="1">Cytoplasm</location>
        <location evidence="1">Cytoskeleton</location>
        <location evidence="1">Microtubule organizing center</location>
        <location evidence="1">Centrosome</location>
    </subcellularLocation>
</comment>
<sequence length="458" mass="51292">KASELQQILDGVRTKIRDLEDDFINKTRRQKPVTIMFVQDLCQELRDKLRQQDETLSQLRTRLSESAAEERPAHHGKTFLRLMKRPQSVTGENGGVSSAGATCRYCIPGRLRVLVAPGGGDAELYLKMLWLLPLTPQCLPQEACAQLHVQHVTDLAPAISSHAKLRQVRTRESQEVLFALSVSHRLFLFQILSEIRSVLGGPRAPQLLYKHSIRPQEPRNADSEDEAAFLHLLPTIELWAGQLVSLKTLHRALRKLNEKLLPNLEETCESGDVPRVEELLLLVDTMLEDVDTRDPACVSAHTLRALVAHFQKLFDVPSVSGVYPRMNEVYSKLGETCNMMRNLQCVLGLDGKVTCGALVNAVWQLCRELEEGESQKLRGVLGTLDIDSVINKIQEHEEFFPAFEGLITELLDVLGKYRALGARSCRAAQLPVRLSFINLVLSLQKSGGWSRSCRQCGG</sequence>
<reference evidence="10" key="2">
    <citation type="submission" date="2025-09" db="UniProtKB">
        <authorList>
            <consortium name="Ensembl"/>
        </authorList>
    </citation>
    <scope>IDENTIFICATION</scope>
</reference>
<comment type="function">
    <text evidence="8">Plays a role in the organization of both preexisting and nascent microtubules in interphase cells. During mitosis, required for the organization and orientation of the mitotic spindle.</text>
</comment>
<dbReference type="GO" id="GO:0070507">
    <property type="term" value="P:regulation of microtubule cytoskeleton organization"/>
    <property type="evidence" value="ECO:0007669"/>
    <property type="project" value="InterPro"/>
</dbReference>
<dbReference type="GO" id="GO:0060271">
    <property type="term" value="P:cilium assembly"/>
    <property type="evidence" value="ECO:0007669"/>
    <property type="project" value="InterPro"/>
</dbReference>
<evidence type="ECO:0000313" key="11">
    <source>
        <dbReference type="Proteomes" id="UP000694569"/>
    </source>
</evidence>
<evidence type="ECO:0000256" key="9">
    <source>
        <dbReference type="SAM" id="Coils"/>
    </source>
</evidence>
<keyword evidence="4" id="KW-0963">Cytoplasm</keyword>
<dbReference type="GeneTree" id="ENSGT00390000009029"/>
<dbReference type="Proteomes" id="UP000694569">
    <property type="component" value="Unplaced"/>
</dbReference>
<dbReference type="GO" id="GO:0043015">
    <property type="term" value="F:gamma-tubulin binding"/>
    <property type="evidence" value="ECO:0007669"/>
    <property type="project" value="InterPro"/>
</dbReference>
<evidence type="ECO:0000313" key="10">
    <source>
        <dbReference type="Ensembl" id="ENSLLEP00000028836.1"/>
    </source>
</evidence>
<keyword evidence="7" id="KW-0206">Cytoskeleton</keyword>
<name>A0A8C5WCU2_9ANUR</name>
<evidence type="ECO:0000256" key="8">
    <source>
        <dbReference type="ARBA" id="ARBA00025273"/>
    </source>
</evidence>
<dbReference type="Ensembl" id="ENSLLET00000029956.1">
    <property type="protein sequence ID" value="ENSLLEP00000028836.1"/>
    <property type="gene ID" value="ENSLLEG00000018056.1"/>
</dbReference>
<accession>A0A8C5WCU2</accession>
<reference evidence="10" key="1">
    <citation type="submission" date="2025-08" db="UniProtKB">
        <authorList>
            <consortium name="Ensembl"/>
        </authorList>
    </citation>
    <scope>IDENTIFICATION</scope>
</reference>
<evidence type="ECO:0000256" key="6">
    <source>
        <dbReference type="ARBA" id="ARBA00023054"/>
    </source>
</evidence>
<evidence type="ECO:0000256" key="1">
    <source>
        <dbReference type="ARBA" id="ARBA00004300"/>
    </source>
</evidence>
<comment type="subunit">
    <text evidence="2">Directly interacts with tubulin-gamma; this interaction determines centrosomal localization.</text>
</comment>
<evidence type="ECO:0000256" key="5">
    <source>
        <dbReference type="ARBA" id="ARBA00022803"/>
    </source>
</evidence>
<feature type="coiled-coil region" evidence="9">
    <location>
        <begin position="2"/>
        <end position="69"/>
    </location>
</feature>
<evidence type="ECO:0000256" key="7">
    <source>
        <dbReference type="ARBA" id="ARBA00023212"/>
    </source>
</evidence>
<dbReference type="GO" id="GO:0005813">
    <property type="term" value="C:centrosome"/>
    <property type="evidence" value="ECO:0007669"/>
    <property type="project" value="UniProtKB-SubCell"/>
</dbReference>